<dbReference type="GO" id="GO:0006144">
    <property type="term" value="P:purine nucleobase metabolic process"/>
    <property type="evidence" value="ECO:0007669"/>
    <property type="project" value="TreeGrafter"/>
</dbReference>
<name>A0A4U9HHJ8_SERRU</name>
<keyword evidence="2" id="KW-0378">Hydrolase</keyword>
<dbReference type="Pfam" id="PF00576">
    <property type="entry name" value="Transthyretin"/>
    <property type="match status" value="1"/>
</dbReference>
<dbReference type="InterPro" id="IPR036817">
    <property type="entry name" value="Transthyretin/HIU_hydrolase_sf"/>
</dbReference>
<dbReference type="AlphaFoldDB" id="A0A4U9HHJ8"/>
<dbReference type="EC" id="3.5.2.17" evidence="2"/>
<dbReference type="PRINTS" id="PR00189">
    <property type="entry name" value="TRNSTHYRETIN"/>
</dbReference>
<feature type="domain" description="Transthyretin/hydroxyisourate hydrolase" evidence="1">
    <location>
        <begin position="4"/>
        <end position="106"/>
    </location>
</feature>
<dbReference type="PROSITE" id="PS00768">
    <property type="entry name" value="TRANSTHYRETIN_1"/>
    <property type="match status" value="1"/>
</dbReference>
<dbReference type="PANTHER" id="PTHR10395">
    <property type="entry name" value="URICASE AND TRANSTHYRETIN-RELATED"/>
    <property type="match status" value="1"/>
</dbReference>
<dbReference type="InterPro" id="IPR000895">
    <property type="entry name" value="Transthyretin/HIU_hydrolase"/>
</dbReference>
<dbReference type="GO" id="GO:0033971">
    <property type="term" value="F:hydroxyisourate hydrolase activity"/>
    <property type="evidence" value="ECO:0007669"/>
    <property type="project" value="UniProtKB-EC"/>
</dbReference>
<dbReference type="SUPFAM" id="SSF49472">
    <property type="entry name" value="Transthyretin (synonym: prealbumin)"/>
    <property type="match status" value="1"/>
</dbReference>
<dbReference type="Gene3D" id="2.60.40.180">
    <property type="entry name" value="Transthyretin/hydroxyisourate hydrolase domain"/>
    <property type="match status" value="1"/>
</dbReference>
<dbReference type="Proteomes" id="UP000307968">
    <property type="component" value="Chromosome"/>
</dbReference>
<dbReference type="EMBL" id="LR590463">
    <property type="protein sequence ID" value="VTP61559.1"/>
    <property type="molecule type" value="Genomic_DNA"/>
</dbReference>
<sequence length="119" mass="12982">MSNLSSHILDISTGRPAAGVAVHLARYQQGDYQPLASCHTDANGRIGAFTPAALPAGRYRLTAEIGAWFNAAGRETPYVHAQIELQLSEEQHYHLPFLIAPGGWSTLPRQLSVSNKMDR</sequence>
<dbReference type="InterPro" id="IPR023416">
    <property type="entry name" value="Transthyretin/HIU_hydrolase_d"/>
</dbReference>
<organism evidence="2 3">
    <name type="scientific">Serratia rubidaea</name>
    <name type="common">Serratia marinorubra</name>
    <dbReference type="NCBI Taxonomy" id="61652"/>
    <lineage>
        <taxon>Bacteria</taxon>
        <taxon>Pseudomonadati</taxon>
        <taxon>Pseudomonadota</taxon>
        <taxon>Gammaproteobacteria</taxon>
        <taxon>Enterobacterales</taxon>
        <taxon>Yersiniaceae</taxon>
        <taxon>Serratia</taxon>
    </lineage>
</organism>
<reference evidence="2 3" key="1">
    <citation type="submission" date="2019-05" db="EMBL/GenBank/DDBJ databases">
        <authorList>
            <consortium name="Pathogen Informatics"/>
        </authorList>
    </citation>
    <scope>NUCLEOTIDE SEQUENCE [LARGE SCALE GENOMIC DNA]</scope>
    <source>
        <strain evidence="2 3">NCTC12971</strain>
    </source>
</reference>
<evidence type="ECO:0000313" key="2">
    <source>
        <dbReference type="EMBL" id="VTP61559.1"/>
    </source>
</evidence>
<evidence type="ECO:0000313" key="3">
    <source>
        <dbReference type="Proteomes" id="UP000307968"/>
    </source>
</evidence>
<proteinExistence type="predicted"/>
<dbReference type="InterPro" id="IPR023418">
    <property type="entry name" value="Thyroxine_BS"/>
</dbReference>
<evidence type="ECO:0000259" key="1">
    <source>
        <dbReference type="Pfam" id="PF00576"/>
    </source>
</evidence>
<dbReference type="PANTHER" id="PTHR10395:SF7">
    <property type="entry name" value="5-HYDROXYISOURATE HYDROLASE"/>
    <property type="match status" value="1"/>
</dbReference>
<accession>A0A4U9HHJ8</accession>
<protein>
    <submittedName>
        <fullName evidence="2">5-hydroxyisourate hydrolase</fullName>
        <ecNumber evidence="2">3.5.2.17</ecNumber>
    </submittedName>
</protein>
<gene>
    <name evidence="2" type="primary">hiuH</name>
    <name evidence="2" type="ORF">NCTC12971_02073</name>
</gene>